<comment type="catalytic activity">
    <reaction evidence="2">
        <text>2 GTP = 3',3'-c-di-GMP + 2 diphosphate</text>
        <dbReference type="Rhea" id="RHEA:24898"/>
        <dbReference type="ChEBI" id="CHEBI:33019"/>
        <dbReference type="ChEBI" id="CHEBI:37565"/>
        <dbReference type="ChEBI" id="CHEBI:58805"/>
        <dbReference type="EC" id="2.7.7.65"/>
    </reaction>
</comment>
<gene>
    <name evidence="6" type="ORF">POL72_15365</name>
</gene>
<evidence type="ECO:0000256" key="2">
    <source>
        <dbReference type="ARBA" id="ARBA00034247"/>
    </source>
</evidence>
<feature type="transmembrane region" description="Helical" evidence="4">
    <location>
        <begin position="152"/>
        <end position="170"/>
    </location>
</feature>
<dbReference type="PANTHER" id="PTHR45138">
    <property type="entry name" value="REGULATORY COMPONENTS OF SENSORY TRANSDUCTION SYSTEM"/>
    <property type="match status" value="1"/>
</dbReference>
<accession>A0ABT5BYE1</accession>
<dbReference type="SMART" id="SM00065">
    <property type="entry name" value="GAF"/>
    <property type="match status" value="2"/>
</dbReference>
<keyword evidence="4" id="KW-0472">Membrane</keyword>
<proteinExistence type="predicted"/>
<dbReference type="SUPFAM" id="SSF55073">
    <property type="entry name" value="Nucleotide cyclase"/>
    <property type="match status" value="1"/>
</dbReference>
<dbReference type="EC" id="2.7.7.65" evidence="1"/>
<feature type="compositionally biased region" description="Low complexity" evidence="3">
    <location>
        <begin position="783"/>
        <end position="831"/>
    </location>
</feature>
<reference evidence="6 7" key="1">
    <citation type="submission" date="2023-01" db="EMBL/GenBank/DDBJ databases">
        <title>Minimal conservation of predation-associated metabolite biosynthetic gene clusters underscores biosynthetic potential of Myxococcota including descriptions for ten novel species: Archangium lansinium sp. nov., Myxococcus landrumus sp. nov., Nannocystis bai.</title>
        <authorList>
            <person name="Ahearne A."/>
            <person name="Stevens C."/>
            <person name="Dowd S."/>
        </authorList>
    </citation>
    <scope>NUCLEOTIDE SEQUENCE [LARGE SCALE GENOMIC DNA]</scope>
    <source>
        <strain evidence="6 7">WIWO2</strain>
    </source>
</reference>
<organism evidence="6 7">
    <name type="scientific">Sorangium atrum</name>
    <dbReference type="NCBI Taxonomy" id="2995308"/>
    <lineage>
        <taxon>Bacteria</taxon>
        <taxon>Pseudomonadati</taxon>
        <taxon>Myxococcota</taxon>
        <taxon>Polyangia</taxon>
        <taxon>Polyangiales</taxon>
        <taxon>Polyangiaceae</taxon>
        <taxon>Sorangium</taxon>
    </lineage>
</organism>
<keyword evidence="4" id="KW-1133">Transmembrane helix</keyword>
<dbReference type="InterPro" id="IPR043128">
    <property type="entry name" value="Rev_trsase/Diguanyl_cyclase"/>
</dbReference>
<feature type="transmembrane region" description="Helical" evidence="4">
    <location>
        <begin position="38"/>
        <end position="56"/>
    </location>
</feature>
<feature type="region of interest" description="Disordered" evidence="3">
    <location>
        <begin position="698"/>
        <end position="771"/>
    </location>
</feature>
<feature type="domain" description="GGDEF" evidence="5">
    <location>
        <begin position="573"/>
        <end position="710"/>
    </location>
</feature>
<dbReference type="RefSeq" id="WP_272096069.1">
    <property type="nucleotide sequence ID" value="NZ_JAQNDK010000002.1"/>
</dbReference>
<dbReference type="CDD" id="cd01949">
    <property type="entry name" value="GGDEF"/>
    <property type="match status" value="1"/>
</dbReference>
<evidence type="ECO:0000313" key="6">
    <source>
        <dbReference type="EMBL" id="MDC0679122.1"/>
    </source>
</evidence>
<dbReference type="InterPro" id="IPR000160">
    <property type="entry name" value="GGDEF_dom"/>
</dbReference>
<dbReference type="SUPFAM" id="SSF55781">
    <property type="entry name" value="GAF domain-like"/>
    <property type="match status" value="2"/>
</dbReference>
<dbReference type="Proteomes" id="UP001217485">
    <property type="component" value="Unassembled WGS sequence"/>
</dbReference>
<evidence type="ECO:0000256" key="3">
    <source>
        <dbReference type="SAM" id="MobiDB-lite"/>
    </source>
</evidence>
<dbReference type="EMBL" id="JAQNDK010000002">
    <property type="protein sequence ID" value="MDC0679122.1"/>
    <property type="molecule type" value="Genomic_DNA"/>
</dbReference>
<feature type="transmembrane region" description="Helical" evidence="4">
    <location>
        <begin position="68"/>
        <end position="89"/>
    </location>
</feature>
<dbReference type="PANTHER" id="PTHR45138:SF9">
    <property type="entry name" value="DIGUANYLATE CYCLASE DGCM-RELATED"/>
    <property type="match status" value="1"/>
</dbReference>
<dbReference type="Pfam" id="PF13185">
    <property type="entry name" value="GAF_2"/>
    <property type="match status" value="1"/>
</dbReference>
<evidence type="ECO:0000256" key="1">
    <source>
        <dbReference type="ARBA" id="ARBA00012528"/>
    </source>
</evidence>
<dbReference type="InterPro" id="IPR003018">
    <property type="entry name" value="GAF"/>
</dbReference>
<dbReference type="InterPro" id="IPR029787">
    <property type="entry name" value="Nucleotide_cyclase"/>
</dbReference>
<evidence type="ECO:0000256" key="4">
    <source>
        <dbReference type="SAM" id="Phobius"/>
    </source>
</evidence>
<evidence type="ECO:0000259" key="5">
    <source>
        <dbReference type="PROSITE" id="PS50887"/>
    </source>
</evidence>
<dbReference type="Pfam" id="PF01590">
    <property type="entry name" value="GAF"/>
    <property type="match status" value="1"/>
</dbReference>
<feature type="transmembrane region" description="Helical" evidence="4">
    <location>
        <begin position="101"/>
        <end position="131"/>
    </location>
</feature>
<dbReference type="SMART" id="SM00267">
    <property type="entry name" value="GGDEF"/>
    <property type="match status" value="1"/>
</dbReference>
<dbReference type="Gene3D" id="3.30.70.270">
    <property type="match status" value="1"/>
</dbReference>
<comment type="caution">
    <text evidence="6">The sequence shown here is derived from an EMBL/GenBank/DDBJ whole genome shotgun (WGS) entry which is preliminary data.</text>
</comment>
<keyword evidence="7" id="KW-1185">Reference proteome</keyword>
<feature type="compositionally biased region" description="Polar residues" evidence="3">
    <location>
        <begin position="703"/>
        <end position="716"/>
    </location>
</feature>
<dbReference type="Pfam" id="PF00990">
    <property type="entry name" value="GGDEF"/>
    <property type="match status" value="1"/>
</dbReference>
<dbReference type="Gene3D" id="3.30.450.40">
    <property type="match status" value="2"/>
</dbReference>
<dbReference type="InterPro" id="IPR029016">
    <property type="entry name" value="GAF-like_dom_sf"/>
</dbReference>
<feature type="compositionally biased region" description="Low complexity" evidence="3">
    <location>
        <begin position="717"/>
        <end position="771"/>
    </location>
</feature>
<dbReference type="NCBIfam" id="TIGR00254">
    <property type="entry name" value="GGDEF"/>
    <property type="match status" value="1"/>
</dbReference>
<feature type="region of interest" description="Disordered" evidence="3">
    <location>
        <begin position="783"/>
        <end position="856"/>
    </location>
</feature>
<name>A0ABT5BYE1_9BACT</name>
<evidence type="ECO:0000313" key="7">
    <source>
        <dbReference type="Proteomes" id="UP001217485"/>
    </source>
</evidence>
<protein>
    <recommendedName>
        <fullName evidence="1">diguanylate cyclase</fullName>
        <ecNumber evidence="1">2.7.7.65</ecNumber>
    </recommendedName>
</protein>
<feature type="compositionally biased region" description="Basic and acidic residues" evidence="3">
    <location>
        <begin position="832"/>
        <end position="850"/>
    </location>
</feature>
<dbReference type="PROSITE" id="PS50887">
    <property type="entry name" value="GGDEF"/>
    <property type="match status" value="1"/>
</dbReference>
<dbReference type="InterPro" id="IPR050469">
    <property type="entry name" value="Diguanylate_Cyclase"/>
</dbReference>
<keyword evidence="4" id="KW-0812">Transmembrane</keyword>
<sequence length="856" mass="89987">MANLVLAVLTARRIARNAAPLACALALAGLVVLDAAAPLPPLAAATALLVLLVALVQRARRRAAAIEASALLDLEVGALLLVATFAAVLRLDGSLDGDAHAALYVVIALVSAFARPGASLLVAIAAAALEIAVRSAAASRGAPSVLDVTRAAAPHIGFMAVFSLLNATILRAELGRVRKASHTRLQAEIERLRDDARSYRLLSAPAQARGVAQKGDDERLARSGVEEIHQSVLFALRLLRESLELYTAVLLWQNDAGTHLRISELASDAPNLSEGPFLSGDGVFGAAITQRAPVVLGGLKPGYKLPYYVGPSPVRAVCALPVFEHGQLRGVLVVDRVEDRPFSPRELELIDEACRYAVRAIQNERVFVQLERAKVEQGKLYRAAEGLGAATTEAGVIEAGVTSAREITSVDFAAVTLYDEAQKVHEIRAVSGDGVAELTGQRFRHNAGLVSMVLQNRHPLPYRGEYDEKRQVVFTRRVTPPSMPSIIVLPLVVHDRPLGTLVLGSRRRAAFTDSVRSTLEVLASHMAVSLSNARMVRRLEELATMDGLTGLLNKRAMLEVADQKITAARRFSRRLSVLVTDIDHFKKVNDTYGHDVGDVIIKGLGDVLRRAKRTTDAVARFGGEEFVVICEETDARGAMLLAERVREELGRTTFHAAGSNGPVQCQVTCSIGIATYPEAGSTWEELFKAADESLYVSKRSGRNRSTAWSPAVRSNSAHPPAAEAGAPAKHAAEAAGAAKQAADAGATATARHAAEAAATARHAAAPATRPAATAAAARAVAAKPAAGAPAPQRRPAATGGAGGAPATPGQDGAPSAGRRAAAAAQAPGKAPGEAEPRSKPRRPPDVDPTSKPKTAA</sequence>